<evidence type="ECO:0000313" key="3">
    <source>
        <dbReference type="EMBL" id="MST87797.1"/>
    </source>
</evidence>
<feature type="transmembrane region" description="Helical" evidence="1">
    <location>
        <begin position="20"/>
        <end position="38"/>
    </location>
</feature>
<name>A0A6A8MG58_9LACO</name>
<dbReference type="Proteomes" id="UP000438120">
    <property type="component" value="Unassembled WGS sequence"/>
</dbReference>
<dbReference type="InterPro" id="IPR025588">
    <property type="entry name" value="YcxB-like_C"/>
</dbReference>
<keyword evidence="1" id="KW-0472">Membrane</keyword>
<proteinExistence type="predicted"/>
<evidence type="ECO:0000259" key="2">
    <source>
        <dbReference type="Pfam" id="PF14317"/>
    </source>
</evidence>
<comment type="caution">
    <text evidence="3">The sequence shown here is derived from an EMBL/GenBank/DDBJ whole genome shotgun (WGS) entry which is preliminary data.</text>
</comment>
<evidence type="ECO:0000313" key="4">
    <source>
        <dbReference type="Proteomes" id="UP000438120"/>
    </source>
</evidence>
<dbReference type="Pfam" id="PF14317">
    <property type="entry name" value="YcxB"/>
    <property type="match status" value="1"/>
</dbReference>
<gene>
    <name evidence="3" type="ORF">FYJ62_09300</name>
</gene>
<reference evidence="3 4" key="1">
    <citation type="submission" date="2019-08" db="EMBL/GenBank/DDBJ databases">
        <title>In-depth cultivation of the pig gut microbiome towards novel bacterial diversity and tailored functional studies.</title>
        <authorList>
            <person name="Wylensek D."/>
            <person name="Hitch T.C.A."/>
            <person name="Clavel T."/>
        </authorList>
    </citation>
    <scope>NUCLEOTIDE SEQUENCE [LARGE SCALE GENOMIC DNA]</scope>
    <source>
        <strain evidence="3 4">Bifido-178-WT-2B</strain>
    </source>
</reference>
<dbReference type="AlphaFoldDB" id="A0A6A8MG58"/>
<keyword evidence="4" id="KW-1185">Reference proteome</keyword>
<evidence type="ECO:0000256" key="1">
    <source>
        <dbReference type="SAM" id="Phobius"/>
    </source>
</evidence>
<feature type="transmembrane region" description="Helical" evidence="1">
    <location>
        <begin position="44"/>
        <end position="63"/>
    </location>
</feature>
<keyword evidence="1" id="KW-1133">Transmembrane helix</keyword>
<keyword evidence="1" id="KW-0812">Transmembrane</keyword>
<protein>
    <submittedName>
        <fullName evidence="3">YcxB family protein</fullName>
    </submittedName>
</protein>
<dbReference type="EMBL" id="VUMX01000035">
    <property type="protein sequence ID" value="MST87797.1"/>
    <property type="molecule type" value="Genomic_DNA"/>
</dbReference>
<dbReference type="OrthoDB" id="2229746at2"/>
<organism evidence="3 4">
    <name type="scientific">Lactobacillus porci</name>
    <dbReference type="NCBI Taxonomy" id="2012477"/>
    <lineage>
        <taxon>Bacteria</taxon>
        <taxon>Bacillati</taxon>
        <taxon>Bacillota</taxon>
        <taxon>Bacilli</taxon>
        <taxon>Lactobacillales</taxon>
        <taxon>Lactobacillaceae</taxon>
        <taxon>Lactobacillus</taxon>
    </lineage>
</organism>
<feature type="domain" description="YcxB-like C-terminal" evidence="2">
    <location>
        <begin position="86"/>
        <end position="143"/>
    </location>
</feature>
<sequence>MTIDEYTRMAMKVTEKSRRLIIAIAETIWILLGVAAFVLKQYSITVFLGVTIIAYPLLIDYLYKRKLKKTFAAMPAGQNEHIRYEFYPDHVLLLTNHGDGSYKYSDFIKMLETKDEIVLLLSRNQGLLILKENCSQELLDFLRGKFPK</sequence>
<accession>A0A6A8MG58</accession>